<dbReference type="PANTHER" id="PTHR47757">
    <property type="entry name" value="SERPENTINE RECEPTOR, CLASS E (EPSILON)-RELATED"/>
    <property type="match status" value="1"/>
</dbReference>
<evidence type="ECO:0000256" key="5">
    <source>
        <dbReference type="ARBA" id="ARBA00023136"/>
    </source>
</evidence>
<dbReference type="OrthoDB" id="5877270at2759"/>
<evidence type="ECO:0000256" key="4">
    <source>
        <dbReference type="ARBA" id="ARBA00022989"/>
    </source>
</evidence>
<comment type="subcellular location">
    <subcellularLocation>
        <location evidence="1">Membrane</location>
        <topology evidence="1">Multi-pass membrane protein</topology>
    </subcellularLocation>
</comment>
<evidence type="ECO:0000313" key="8">
    <source>
        <dbReference type="Proteomes" id="UP001152747"/>
    </source>
</evidence>
<evidence type="ECO:0000313" key="7">
    <source>
        <dbReference type="EMBL" id="CAI5443042.1"/>
    </source>
</evidence>
<feature type="transmembrane region" description="Helical" evidence="6">
    <location>
        <begin position="266"/>
        <end position="291"/>
    </location>
</feature>
<reference evidence="7" key="1">
    <citation type="submission" date="2022-11" db="EMBL/GenBank/DDBJ databases">
        <authorList>
            <person name="Kikuchi T."/>
        </authorList>
    </citation>
    <scope>NUCLEOTIDE SEQUENCE</scope>
    <source>
        <strain evidence="7">PS1010</strain>
    </source>
</reference>
<keyword evidence="4 6" id="KW-1133">Transmembrane helix</keyword>
<dbReference type="AlphaFoldDB" id="A0A9P1IBX7"/>
<name>A0A9P1IBX7_9PELO</name>
<dbReference type="GO" id="GO:0016020">
    <property type="term" value="C:membrane"/>
    <property type="evidence" value="ECO:0007669"/>
    <property type="project" value="UniProtKB-SubCell"/>
</dbReference>
<gene>
    <name evidence="7" type="ORF">CAMP_LOCUS5679</name>
</gene>
<protein>
    <submittedName>
        <fullName evidence="7">Uncharacterized protein</fullName>
    </submittedName>
</protein>
<dbReference type="EMBL" id="CANHGI010000002">
    <property type="protein sequence ID" value="CAI5443042.1"/>
    <property type="molecule type" value="Genomic_DNA"/>
</dbReference>
<evidence type="ECO:0000256" key="6">
    <source>
        <dbReference type="SAM" id="Phobius"/>
    </source>
</evidence>
<sequence>MTLWLPVFMLRRYENISNLHLIVSIAQIVLLVISLLITYYTVYRISLSNIFNFNIKSIFVFNLLSYITMFAGKFLILPVLLDIHTIESSAVLTIRNILEILEVQPTFEINLFIIGGVLIWTHVTIITGSILTLSIERTFASYFINDYERVPRKWISILLVSSNIIFTILVTSVTILCIRPFFEIVCFNIIAQLAAIMVFLSNRFYTINIVERLKNNSNYSLATRFQTVENLRAEKMIARLYFFGGIGFLTCFITFYAFYSNRWTKYQIYFLCLIESIVLLYPLLVCPIFLISLRKVPMNNVSPQNANFREEADVYFKHLTNSWR</sequence>
<dbReference type="InterPro" id="IPR053365">
    <property type="entry name" value="Nematode_rcpt-like"/>
</dbReference>
<feature type="transmembrane region" description="Helical" evidence="6">
    <location>
        <begin position="240"/>
        <end position="260"/>
    </location>
</feature>
<dbReference type="PANTHER" id="PTHR47757:SF1">
    <property type="entry name" value="SERPENTINE RECEPTOR, CLASS E (EPSILON)"/>
    <property type="match status" value="1"/>
</dbReference>
<proteinExistence type="inferred from homology"/>
<feature type="transmembrane region" description="Helical" evidence="6">
    <location>
        <begin position="20"/>
        <end position="42"/>
    </location>
</feature>
<evidence type="ECO:0000256" key="3">
    <source>
        <dbReference type="ARBA" id="ARBA00022692"/>
    </source>
</evidence>
<comment type="similarity">
    <text evidence="2">Belongs to the nematode receptor-like protein sre family.</text>
</comment>
<keyword evidence="8" id="KW-1185">Reference proteome</keyword>
<feature type="transmembrane region" description="Helical" evidence="6">
    <location>
        <begin position="111"/>
        <end position="133"/>
    </location>
</feature>
<feature type="transmembrane region" description="Helical" evidence="6">
    <location>
        <begin position="154"/>
        <end position="175"/>
    </location>
</feature>
<organism evidence="7 8">
    <name type="scientific">Caenorhabditis angaria</name>
    <dbReference type="NCBI Taxonomy" id="860376"/>
    <lineage>
        <taxon>Eukaryota</taxon>
        <taxon>Metazoa</taxon>
        <taxon>Ecdysozoa</taxon>
        <taxon>Nematoda</taxon>
        <taxon>Chromadorea</taxon>
        <taxon>Rhabditida</taxon>
        <taxon>Rhabditina</taxon>
        <taxon>Rhabditomorpha</taxon>
        <taxon>Rhabditoidea</taxon>
        <taxon>Rhabditidae</taxon>
        <taxon>Peloderinae</taxon>
        <taxon>Caenorhabditis</taxon>
    </lineage>
</organism>
<dbReference type="Proteomes" id="UP001152747">
    <property type="component" value="Unassembled WGS sequence"/>
</dbReference>
<keyword evidence="3 6" id="KW-0812">Transmembrane</keyword>
<dbReference type="InterPro" id="IPR004151">
    <property type="entry name" value="7TM_GPCR_serpentine_rcpt_Sre"/>
</dbReference>
<evidence type="ECO:0000256" key="1">
    <source>
        <dbReference type="ARBA" id="ARBA00004141"/>
    </source>
</evidence>
<dbReference type="GO" id="GO:0007606">
    <property type="term" value="P:sensory perception of chemical stimulus"/>
    <property type="evidence" value="ECO:0007669"/>
    <property type="project" value="InterPro"/>
</dbReference>
<feature type="transmembrane region" description="Helical" evidence="6">
    <location>
        <begin position="63"/>
        <end position="81"/>
    </location>
</feature>
<keyword evidence="5 6" id="KW-0472">Membrane</keyword>
<evidence type="ECO:0000256" key="2">
    <source>
        <dbReference type="ARBA" id="ARBA00006803"/>
    </source>
</evidence>
<feature type="transmembrane region" description="Helical" evidence="6">
    <location>
        <begin position="181"/>
        <end position="200"/>
    </location>
</feature>
<accession>A0A9P1IBX7</accession>
<comment type="caution">
    <text evidence="7">The sequence shown here is derived from an EMBL/GenBank/DDBJ whole genome shotgun (WGS) entry which is preliminary data.</text>
</comment>
<dbReference type="Pfam" id="PF03125">
    <property type="entry name" value="Sre"/>
    <property type="match status" value="1"/>
</dbReference>